<evidence type="ECO:0000313" key="4">
    <source>
        <dbReference type="EMBL" id="TYB81694.1"/>
    </source>
</evidence>
<dbReference type="GO" id="GO:0071949">
    <property type="term" value="F:FAD binding"/>
    <property type="evidence" value="ECO:0007669"/>
    <property type="project" value="InterPro"/>
</dbReference>
<dbReference type="EMBL" id="VSIY01000005">
    <property type="protein sequence ID" value="TYB81694.1"/>
    <property type="molecule type" value="Genomic_DNA"/>
</dbReference>
<dbReference type="PANTHER" id="PTHR13789:SF309">
    <property type="entry name" value="PUTATIVE (AFU_ORTHOLOGUE AFUA_6G14510)-RELATED"/>
    <property type="match status" value="1"/>
</dbReference>
<dbReference type="InterPro" id="IPR002938">
    <property type="entry name" value="FAD-bd"/>
</dbReference>
<dbReference type="Gene3D" id="3.50.50.60">
    <property type="entry name" value="FAD/NAD(P)-binding domain"/>
    <property type="match status" value="1"/>
</dbReference>
<sequence>MLDGQKITVLGGGLGGFTAATALAQRGAEVTVLEQAGRIAEVGAGIQLSPNGVAVLDALGLGGEARNRAMRNRAVRLVDGITGRDVIRMDVGYLRPAQTFLLFHRADLIDILHQAAVAAGVKVETCARVTRVDIGQAGAFVEVEGQGLREAPFLVGADGLHSKVRDAIEGSPTEARAPFFTGMVAWRALVPGDGTEAAEAVVRMGPKRHMVSYPLRGGSLINLVAVEERTEWAEEGWFNRDDPDNLRRAFAGFGSEAQSLLSQADKVHVWGLFRHPVARTWHRGPAAILGDAAHPTLPFLAQGAVMALEDAWVLAECLDDKGMTDGPALYQARRQLRVERVIEAANNNARNYHLKNPLAKALGFGALRLAGAVRPEFVLGQYDWIYDHDVTKG</sequence>
<reference evidence="4 5" key="1">
    <citation type="submission" date="2019-08" db="EMBL/GenBank/DDBJ databases">
        <title>Identification of a novel species of the genus Boseongicola.</title>
        <authorList>
            <person name="Zhang X.-Q."/>
        </authorList>
    </citation>
    <scope>NUCLEOTIDE SEQUENCE [LARGE SCALE GENOMIC DNA]</scope>
    <source>
        <strain evidence="4 5">HY14</strain>
    </source>
</reference>
<organism evidence="4 5">
    <name type="scientific">Maritimibacter fusiformis</name>
    <dbReference type="NCBI Taxonomy" id="2603819"/>
    <lineage>
        <taxon>Bacteria</taxon>
        <taxon>Pseudomonadati</taxon>
        <taxon>Pseudomonadota</taxon>
        <taxon>Alphaproteobacteria</taxon>
        <taxon>Rhodobacterales</taxon>
        <taxon>Roseobacteraceae</taxon>
        <taxon>Maritimibacter</taxon>
    </lineage>
</organism>
<comment type="caution">
    <text evidence="4">The sequence shown here is derived from an EMBL/GenBank/DDBJ whole genome shotgun (WGS) entry which is preliminary data.</text>
</comment>
<keyword evidence="5" id="KW-1185">Reference proteome</keyword>
<dbReference type="PRINTS" id="PR00420">
    <property type="entry name" value="RNGMNOXGNASE"/>
</dbReference>
<dbReference type="AlphaFoldDB" id="A0A5D0RMB6"/>
<dbReference type="Proteomes" id="UP000322080">
    <property type="component" value="Unassembled WGS sequence"/>
</dbReference>
<dbReference type="SUPFAM" id="SSF54373">
    <property type="entry name" value="FAD-linked reductases, C-terminal domain"/>
    <property type="match status" value="1"/>
</dbReference>
<protein>
    <submittedName>
        <fullName evidence="4">NAD(P)-binding protein</fullName>
    </submittedName>
</protein>
<keyword evidence="2" id="KW-0503">Monooxygenase</keyword>
<evidence type="ECO:0000256" key="1">
    <source>
        <dbReference type="ARBA" id="ARBA00023002"/>
    </source>
</evidence>
<dbReference type="PANTHER" id="PTHR13789">
    <property type="entry name" value="MONOOXYGENASE"/>
    <property type="match status" value="1"/>
</dbReference>
<feature type="domain" description="FAD-binding" evidence="3">
    <location>
        <begin position="7"/>
        <end position="344"/>
    </location>
</feature>
<proteinExistence type="predicted"/>
<dbReference type="InterPro" id="IPR050493">
    <property type="entry name" value="FAD-dep_Monooxygenase_BioMet"/>
</dbReference>
<name>A0A5D0RMB6_9RHOB</name>
<evidence type="ECO:0000256" key="2">
    <source>
        <dbReference type="ARBA" id="ARBA00023033"/>
    </source>
</evidence>
<keyword evidence="1" id="KW-0560">Oxidoreductase</keyword>
<dbReference type="Pfam" id="PF01494">
    <property type="entry name" value="FAD_binding_3"/>
    <property type="match status" value="1"/>
</dbReference>
<dbReference type="GO" id="GO:0004497">
    <property type="term" value="F:monooxygenase activity"/>
    <property type="evidence" value="ECO:0007669"/>
    <property type="project" value="UniProtKB-KW"/>
</dbReference>
<evidence type="ECO:0000259" key="3">
    <source>
        <dbReference type="Pfam" id="PF01494"/>
    </source>
</evidence>
<dbReference type="InterPro" id="IPR036188">
    <property type="entry name" value="FAD/NAD-bd_sf"/>
</dbReference>
<evidence type="ECO:0000313" key="5">
    <source>
        <dbReference type="Proteomes" id="UP000322080"/>
    </source>
</evidence>
<gene>
    <name evidence="4" type="ORF">FVF75_08255</name>
</gene>
<dbReference type="RefSeq" id="WP_148377502.1">
    <property type="nucleotide sequence ID" value="NZ_VSIY01000005.1"/>
</dbReference>
<dbReference type="SUPFAM" id="SSF51905">
    <property type="entry name" value="FAD/NAD(P)-binding domain"/>
    <property type="match status" value="1"/>
</dbReference>
<accession>A0A5D0RMB6</accession>